<evidence type="ECO:0000256" key="3">
    <source>
        <dbReference type="ARBA" id="ARBA00022475"/>
    </source>
</evidence>
<feature type="transmembrane region" description="Helical" evidence="7">
    <location>
        <begin position="258"/>
        <end position="277"/>
    </location>
</feature>
<accession>B8HS92</accession>
<feature type="transmembrane region" description="Helical" evidence="7">
    <location>
        <begin position="225"/>
        <end position="246"/>
    </location>
</feature>
<name>B8HS92_CYAP4</name>
<dbReference type="KEGG" id="cyn:Cyan7425_1831"/>
<dbReference type="OrthoDB" id="5423115at2"/>
<feature type="transmembrane region" description="Helical" evidence="7">
    <location>
        <begin position="124"/>
        <end position="144"/>
    </location>
</feature>
<dbReference type="PANTHER" id="PTHR40074:SF2">
    <property type="entry name" value="O-ACETYLTRANSFERASE WECH"/>
    <property type="match status" value="1"/>
</dbReference>
<feature type="transmembrane region" description="Helical" evidence="7">
    <location>
        <begin position="176"/>
        <end position="195"/>
    </location>
</feature>
<feature type="domain" description="Acyltransferase 3" evidence="8">
    <location>
        <begin position="10"/>
        <end position="310"/>
    </location>
</feature>
<feature type="transmembrane region" description="Helical" evidence="7">
    <location>
        <begin position="12"/>
        <end position="30"/>
    </location>
</feature>
<dbReference type="HOGENOM" id="CLU_852245_0_0_3"/>
<gene>
    <name evidence="9" type="ordered locus">Cyan7425_1831</name>
</gene>
<evidence type="ECO:0000313" key="9">
    <source>
        <dbReference type="EMBL" id="ACL44198.1"/>
    </source>
</evidence>
<evidence type="ECO:0000256" key="4">
    <source>
        <dbReference type="ARBA" id="ARBA00022692"/>
    </source>
</evidence>
<keyword evidence="9" id="KW-0808">Transferase</keyword>
<comment type="subcellular location">
    <subcellularLocation>
        <location evidence="1">Cell membrane</location>
        <topology evidence="1">Multi-pass membrane protein</topology>
    </subcellularLocation>
</comment>
<evidence type="ECO:0000256" key="2">
    <source>
        <dbReference type="ARBA" id="ARBA00007400"/>
    </source>
</evidence>
<evidence type="ECO:0000256" key="7">
    <source>
        <dbReference type="SAM" id="Phobius"/>
    </source>
</evidence>
<feature type="transmembrane region" description="Helical" evidence="7">
    <location>
        <begin position="202"/>
        <end position="219"/>
    </location>
</feature>
<keyword evidence="9" id="KW-0012">Acyltransferase</keyword>
<keyword evidence="5 7" id="KW-1133">Transmembrane helix</keyword>
<comment type="similarity">
    <text evidence="2">Belongs to the acyltransferase 3 family.</text>
</comment>
<feature type="transmembrane region" description="Helical" evidence="7">
    <location>
        <begin position="84"/>
        <end position="104"/>
    </location>
</feature>
<keyword evidence="3" id="KW-1003">Cell membrane</keyword>
<dbReference type="GO" id="GO:0009246">
    <property type="term" value="P:enterobacterial common antigen biosynthetic process"/>
    <property type="evidence" value="ECO:0007669"/>
    <property type="project" value="TreeGrafter"/>
</dbReference>
<reference evidence="9" key="1">
    <citation type="submission" date="2009-01" db="EMBL/GenBank/DDBJ databases">
        <title>Complete sequence of chromosome Cyanothece sp. PCC 7425.</title>
        <authorList>
            <consortium name="US DOE Joint Genome Institute"/>
            <person name="Lucas S."/>
            <person name="Copeland A."/>
            <person name="Lapidus A."/>
            <person name="Glavina del Rio T."/>
            <person name="Dalin E."/>
            <person name="Tice H."/>
            <person name="Bruce D."/>
            <person name="Goodwin L."/>
            <person name="Pitluck S."/>
            <person name="Sims D."/>
            <person name="Meineke L."/>
            <person name="Brettin T."/>
            <person name="Detter J.C."/>
            <person name="Han C."/>
            <person name="Larimer F."/>
            <person name="Land M."/>
            <person name="Hauser L."/>
            <person name="Kyrpides N."/>
            <person name="Ovchinnikova G."/>
            <person name="Liberton M."/>
            <person name="Stoeckel J."/>
            <person name="Banerjee A."/>
            <person name="Singh A."/>
            <person name="Page L."/>
            <person name="Sato H."/>
            <person name="Zhao L."/>
            <person name="Sherman L."/>
            <person name="Pakrasi H."/>
            <person name="Richardson P."/>
        </authorList>
    </citation>
    <scope>NUCLEOTIDE SEQUENCE</scope>
    <source>
        <strain evidence="9">PCC 7425</strain>
    </source>
</reference>
<sequence>MTKVASQRNYTVDFLRTVSILYIIAYWHLFGYTEALPGYRNIFTSGLKVIVLATFVFISGFLLSKGSMSLAPKQVLGFYQKRLVRIYPLYLLALVLLKLTDATYGSGIKAALLISMFDPPAIRTLWFITMIMFFYVIAPCLIYQARNIFKFGLLASFVMLLFGMFHLVINPIDTRLVMYFPAFALGILFQTQASFRQYCLQNKLHLGILLLLSFLLSLVPTQSDFIGSLLLIPLTISGVLCLFTYSEPWVNQLPLKEAVTFLSYASFCMYLFHRVIFHWAIALFYPQNPILQCLYLFLVCIPLTIAIGWLIQKSYDWMLSRTLQKSTGMLS</sequence>
<dbReference type="GO" id="GO:0005886">
    <property type="term" value="C:plasma membrane"/>
    <property type="evidence" value="ECO:0007669"/>
    <property type="project" value="UniProtKB-SubCell"/>
</dbReference>
<evidence type="ECO:0000256" key="5">
    <source>
        <dbReference type="ARBA" id="ARBA00022989"/>
    </source>
</evidence>
<dbReference type="PANTHER" id="PTHR40074">
    <property type="entry name" value="O-ACETYLTRANSFERASE WECH"/>
    <property type="match status" value="1"/>
</dbReference>
<evidence type="ECO:0000259" key="8">
    <source>
        <dbReference type="Pfam" id="PF01757"/>
    </source>
</evidence>
<dbReference type="GO" id="GO:0016413">
    <property type="term" value="F:O-acetyltransferase activity"/>
    <property type="evidence" value="ECO:0007669"/>
    <property type="project" value="TreeGrafter"/>
</dbReference>
<dbReference type="AlphaFoldDB" id="B8HS92"/>
<evidence type="ECO:0000256" key="1">
    <source>
        <dbReference type="ARBA" id="ARBA00004651"/>
    </source>
</evidence>
<proteinExistence type="inferred from homology"/>
<dbReference type="eggNOG" id="COG1835">
    <property type="taxonomic scope" value="Bacteria"/>
</dbReference>
<organism evidence="9">
    <name type="scientific">Cyanothece sp. (strain PCC 7425 / ATCC 29141)</name>
    <dbReference type="NCBI Taxonomy" id="395961"/>
    <lineage>
        <taxon>Bacteria</taxon>
        <taxon>Bacillati</taxon>
        <taxon>Cyanobacteriota</taxon>
        <taxon>Cyanophyceae</taxon>
        <taxon>Gomontiellales</taxon>
        <taxon>Cyanothecaceae</taxon>
        <taxon>Cyanothece</taxon>
    </lineage>
</organism>
<dbReference type="InterPro" id="IPR002656">
    <property type="entry name" value="Acyl_transf_3_dom"/>
</dbReference>
<dbReference type="Pfam" id="PF01757">
    <property type="entry name" value="Acyl_transf_3"/>
    <property type="match status" value="1"/>
</dbReference>
<feature type="transmembrane region" description="Helical" evidence="7">
    <location>
        <begin position="151"/>
        <end position="170"/>
    </location>
</feature>
<feature type="transmembrane region" description="Helical" evidence="7">
    <location>
        <begin position="289"/>
        <end position="311"/>
    </location>
</feature>
<feature type="transmembrane region" description="Helical" evidence="7">
    <location>
        <begin position="42"/>
        <end position="63"/>
    </location>
</feature>
<evidence type="ECO:0000256" key="6">
    <source>
        <dbReference type="ARBA" id="ARBA00023136"/>
    </source>
</evidence>
<keyword evidence="6 7" id="KW-0472">Membrane</keyword>
<dbReference type="STRING" id="395961.Cyan7425_1831"/>
<dbReference type="EMBL" id="CP001344">
    <property type="protein sequence ID" value="ACL44198.1"/>
    <property type="molecule type" value="Genomic_DNA"/>
</dbReference>
<protein>
    <submittedName>
        <fullName evidence="9">Acyltransferase 3</fullName>
    </submittedName>
</protein>
<keyword evidence="4 7" id="KW-0812">Transmembrane</keyword>